<dbReference type="PANTHER" id="PTHR41286:SF1">
    <property type="entry name" value="HNH NUCLEASE YAJD-RELATED"/>
    <property type="match status" value="1"/>
</dbReference>
<dbReference type="CDD" id="cd00085">
    <property type="entry name" value="HNHc"/>
    <property type="match status" value="1"/>
</dbReference>
<dbReference type="PANTHER" id="PTHR41286">
    <property type="entry name" value="HNH NUCLEASE YAJD-RELATED"/>
    <property type="match status" value="1"/>
</dbReference>
<dbReference type="Proteomes" id="UP000199754">
    <property type="component" value="Chromosome"/>
</dbReference>
<dbReference type="RefSeq" id="WP_089420695.1">
    <property type="nucleotide sequence ID" value="NZ_CP022415.1"/>
</dbReference>
<keyword evidence="6" id="KW-0255">Endonuclease</keyword>
<evidence type="ECO:0000256" key="2">
    <source>
        <dbReference type="ARBA" id="ARBA00022801"/>
    </source>
</evidence>
<evidence type="ECO:0000256" key="4">
    <source>
        <dbReference type="ARBA" id="ARBA00040194"/>
    </source>
</evidence>
<dbReference type="OrthoDB" id="5292295at2"/>
<accession>A0A221K1S1</accession>
<dbReference type="Gene3D" id="1.10.30.50">
    <property type="match status" value="1"/>
</dbReference>
<dbReference type="GO" id="GO:0008270">
    <property type="term" value="F:zinc ion binding"/>
    <property type="evidence" value="ECO:0007669"/>
    <property type="project" value="InterPro"/>
</dbReference>
<name>A0A221K1S1_9RHOB</name>
<evidence type="ECO:0000256" key="3">
    <source>
        <dbReference type="ARBA" id="ARBA00038412"/>
    </source>
</evidence>
<dbReference type="AlphaFoldDB" id="A0A221K1S1"/>
<dbReference type="SMART" id="SM00507">
    <property type="entry name" value="HNHc"/>
    <property type="match status" value="1"/>
</dbReference>
<dbReference type="Pfam" id="PF01844">
    <property type="entry name" value="HNH"/>
    <property type="match status" value="1"/>
</dbReference>
<organism evidence="6 7">
    <name type="scientific">Pseudosulfitobacter pseudonitzschiae</name>
    <dbReference type="NCBI Taxonomy" id="1402135"/>
    <lineage>
        <taxon>Bacteria</taxon>
        <taxon>Pseudomonadati</taxon>
        <taxon>Pseudomonadota</taxon>
        <taxon>Alphaproteobacteria</taxon>
        <taxon>Rhodobacterales</taxon>
        <taxon>Roseobacteraceae</taxon>
        <taxon>Pseudosulfitobacter</taxon>
    </lineage>
</organism>
<proteinExistence type="inferred from homology"/>
<dbReference type="GO" id="GO:0003676">
    <property type="term" value="F:nucleic acid binding"/>
    <property type="evidence" value="ECO:0007669"/>
    <property type="project" value="InterPro"/>
</dbReference>
<evidence type="ECO:0000259" key="5">
    <source>
        <dbReference type="SMART" id="SM00507"/>
    </source>
</evidence>
<evidence type="ECO:0000313" key="6">
    <source>
        <dbReference type="EMBL" id="ASM72840.1"/>
    </source>
</evidence>
<comment type="similarity">
    <text evidence="3">Belongs to the HNH nuclease family.</text>
</comment>
<dbReference type="KEGG" id="spse:SULPSESMR1_02037"/>
<sequence>MSVRRDHHRYSKRVTRTKRWQALRAEILERDRYRCCSCGCGGRLEVDHIKPVRTHPELSYEPRNLQALCPSCHTRKTRIECGHPPPREARQDWRKAVEALSRPDEISISKKEIKDA</sequence>
<dbReference type="EMBL" id="CP022415">
    <property type="protein sequence ID" value="ASM72840.1"/>
    <property type="molecule type" value="Genomic_DNA"/>
</dbReference>
<dbReference type="GO" id="GO:0005829">
    <property type="term" value="C:cytosol"/>
    <property type="evidence" value="ECO:0007669"/>
    <property type="project" value="TreeGrafter"/>
</dbReference>
<gene>
    <name evidence="6" type="ORF">SULPSESMR1_02037</name>
</gene>
<keyword evidence="1" id="KW-0540">Nuclease</keyword>
<protein>
    <recommendedName>
        <fullName evidence="4">Putative HNH nuclease YajD</fullName>
    </recommendedName>
</protein>
<keyword evidence="2" id="KW-0378">Hydrolase</keyword>
<reference evidence="6 7" key="1">
    <citation type="submission" date="2017-07" db="EMBL/GenBank/DDBJ databases">
        <title>Genome Sequence of Sulfitobacter pseudonitzschiae Strain SMR1 Isolated from a culture of the Diatom Skeletonema marinoi.</title>
        <authorList>
            <person name="Topel M."/>
            <person name="Pinder M.I.M."/>
            <person name="Johansson O.N."/>
            <person name="Kourtchenko O."/>
            <person name="Godhe A."/>
            <person name="Clarke A.K."/>
        </authorList>
    </citation>
    <scope>NUCLEOTIDE SEQUENCE [LARGE SCALE GENOMIC DNA]</scope>
    <source>
        <strain evidence="6 7">SMR1</strain>
    </source>
</reference>
<evidence type="ECO:0000313" key="7">
    <source>
        <dbReference type="Proteomes" id="UP000199754"/>
    </source>
</evidence>
<dbReference type="GO" id="GO:0016787">
    <property type="term" value="F:hydrolase activity"/>
    <property type="evidence" value="ECO:0007669"/>
    <property type="project" value="UniProtKB-KW"/>
</dbReference>
<keyword evidence="7" id="KW-1185">Reference proteome</keyword>
<dbReference type="InterPro" id="IPR002711">
    <property type="entry name" value="HNH"/>
</dbReference>
<evidence type="ECO:0000256" key="1">
    <source>
        <dbReference type="ARBA" id="ARBA00022722"/>
    </source>
</evidence>
<dbReference type="InterPro" id="IPR003615">
    <property type="entry name" value="HNH_nuc"/>
</dbReference>
<dbReference type="GO" id="GO:0004519">
    <property type="term" value="F:endonuclease activity"/>
    <property type="evidence" value="ECO:0007669"/>
    <property type="project" value="UniProtKB-KW"/>
</dbReference>
<feature type="domain" description="HNH nuclease" evidence="5">
    <location>
        <begin position="22"/>
        <end position="74"/>
    </location>
</feature>